<protein>
    <submittedName>
        <fullName evidence="1">Uncharacterized protein</fullName>
    </submittedName>
</protein>
<gene>
    <name evidence="1" type="ORF">GALL_71040</name>
</gene>
<proteinExistence type="predicted"/>
<dbReference type="AlphaFoldDB" id="A0A1J5T3W2"/>
<comment type="caution">
    <text evidence="1">The sequence shown here is derived from an EMBL/GenBank/DDBJ whole genome shotgun (WGS) entry which is preliminary data.</text>
</comment>
<organism evidence="1">
    <name type="scientific">mine drainage metagenome</name>
    <dbReference type="NCBI Taxonomy" id="410659"/>
    <lineage>
        <taxon>unclassified sequences</taxon>
        <taxon>metagenomes</taxon>
        <taxon>ecological metagenomes</taxon>
    </lineage>
</organism>
<dbReference type="EMBL" id="MLJW01000021">
    <property type="protein sequence ID" value="OIR10936.1"/>
    <property type="molecule type" value="Genomic_DNA"/>
</dbReference>
<name>A0A1J5T3W2_9ZZZZ</name>
<reference evidence="1" key="1">
    <citation type="submission" date="2016-10" db="EMBL/GenBank/DDBJ databases">
        <title>Sequence of Gallionella enrichment culture.</title>
        <authorList>
            <person name="Poehlein A."/>
            <person name="Muehling M."/>
            <person name="Daniel R."/>
        </authorList>
    </citation>
    <scope>NUCLEOTIDE SEQUENCE</scope>
</reference>
<sequence>MGKCRGYMQGAEFKQRQGFFAFMSRQAIEYIERFKKECAKGWRMFFKKPEPKMQTQLQIDFKTTNLKFWAEWTHERNLKLFKA</sequence>
<evidence type="ECO:0000313" key="1">
    <source>
        <dbReference type="EMBL" id="OIR10936.1"/>
    </source>
</evidence>
<accession>A0A1J5T3W2</accession>